<evidence type="ECO:0000256" key="1">
    <source>
        <dbReference type="ARBA" id="ARBA00022729"/>
    </source>
</evidence>
<feature type="transmembrane region" description="Helical" evidence="3">
    <location>
        <begin position="102"/>
        <end position="122"/>
    </location>
</feature>
<dbReference type="AlphaFoldDB" id="A0AAW2HWB2"/>
<sequence>MADFVKIAPVIVFGFFMAFTIKDLFLSQINSDVSNKEIPNVNLGPSKFAGPTLTILYCHSCGYKSAFEQYADVISKKYPEIVVVGRVYPASGYNSLLAKMLFLFKFLILACIISGANLTPYIGRLSSAWSWCISNKFYSCAMIFLICNMIEGHLISTGAFEISFNDVPVWSKLETGRIPQPPELFQIIDNQLRFQGKTFETNPEMTL</sequence>
<reference evidence="4" key="1">
    <citation type="journal article" date="2024" name="Gigascience">
        <title>Chromosome-level genome of the poultry shaft louse Menopon gallinae provides insight into the host-switching and adaptive evolution of parasitic lice.</title>
        <authorList>
            <person name="Xu Y."/>
            <person name="Ma L."/>
            <person name="Liu S."/>
            <person name="Liang Y."/>
            <person name="Liu Q."/>
            <person name="He Z."/>
            <person name="Tian L."/>
            <person name="Duan Y."/>
            <person name="Cai W."/>
            <person name="Li H."/>
            <person name="Song F."/>
        </authorList>
    </citation>
    <scope>NUCLEOTIDE SEQUENCE</scope>
    <source>
        <strain evidence="4">Cailab_2023a</strain>
    </source>
</reference>
<keyword evidence="1" id="KW-0732">Signal</keyword>
<feature type="transmembrane region" description="Helical" evidence="3">
    <location>
        <begin position="6"/>
        <end position="26"/>
    </location>
</feature>
<dbReference type="InterPro" id="IPR019389">
    <property type="entry name" value="Selenoprotein_T"/>
</dbReference>
<gene>
    <name evidence="4" type="ORF">PYX00_006691</name>
</gene>
<dbReference type="PANTHER" id="PTHR13544:SF0">
    <property type="entry name" value="THIOREDOXIN REDUCTASE-LIKE SELENOPROTEIN T"/>
    <property type="match status" value="1"/>
</dbReference>
<dbReference type="NCBIfam" id="TIGR02174">
    <property type="entry name" value="CXXU_selWTH"/>
    <property type="match status" value="1"/>
</dbReference>
<protein>
    <recommendedName>
        <fullName evidence="5">SelT-like protein</fullName>
    </recommendedName>
</protein>
<dbReference type="SUPFAM" id="SSF52833">
    <property type="entry name" value="Thioredoxin-like"/>
    <property type="match status" value="1"/>
</dbReference>
<dbReference type="InterPro" id="IPR011893">
    <property type="entry name" value="Selenoprotein_Rdx-typ"/>
</dbReference>
<dbReference type="EMBL" id="JARGDH010000003">
    <property type="protein sequence ID" value="KAL0274219.1"/>
    <property type="molecule type" value="Genomic_DNA"/>
</dbReference>
<evidence type="ECO:0008006" key="5">
    <source>
        <dbReference type="Google" id="ProtNLM"/>
    </source>
</evidence>
<dbReference type="InterPro" id="IPR036249">
    <property type="entry name" value="Thioredoxin-like_sf"/>
</dbReference>
<proteinExistence type="predicted"/>
<keyword evidence="3" id="KW-0812">Transmembrane</keyword>
<accession>A0AAW2HWB2</accession>
<dbReference type="PANTHER" id="PTHR13544">
    <property type="entry name" value="SELENOPROTEIN T"/>
    <property type="match status" value="1"/>
</dbReference>
<comment type="caution">
    <text evidence="4">The sequence shown here is derived from an EMBL/GenBank/DDBJ whole genome shotgun (WGS) entry which is preliminary data.</text>
</comment>
<dbReference type="GO" id="GO:0045454">
    <property type="term" value="P:cell redox homeostasis"/>
    <property type="evidence" value="ECO:0007669"/>
    <property type="project" value="TreeGrafter"/>
</dbReference>
<keyword evidence="3" id="KW-0472">Membrane</keyword>
<evidence type="ECO:0000256" key="3">
    <source>
        <dbReference type="SAM" id="Phobius"/>
    </source>
</evidence>
<keyword evidence="3" id="KW-1133">Transmembrane helix</keyword>
<dbReference type="GO" id="GO:0004791">
    <property type="term" value="F:thioredoxin-disulfide reductase (NADPH) activity"/>
    <property type="evidence" value="ECO:0007669"/>
    <property type="project" value="TreeGrafter"/>
</dbReference>
<organism evidence="4">
    <name type="scientific">Menopon gallinae</name>
    <name type="common">poultry shaft louse</name>
    <dbReference type="NCBI Taxonomy" id="328185"/>
    <lineage>
        <taxon>Eukaryota</taxon>
        <taxon>Metazoa</taxon>
        <taxon>Ecdysozoa</taxon>
        <taxon>Arthropoda</taxon>
        <taxon>Hexapoda</taxon>
        <taxon>Insecta</taxon>
        <taxon>Pterygota</taxon>
        <taxon>Neoptera</taxon>
        <taxon>Paraneoptera</taxon>
        <taxon>Psocodea</taxon>
        <taxon>Troctomorpha</taxon>
        <taxon>Phthiraptera</taxon>
        <taxon>Amblycera</taxon>
        <taxon>Menoponidae</taxon>
        <taxon>Menopon</taxon>
    </lineage>
</organism>
<evidence type="ECO:0000313" key="4">
    <source>
        <dbReference type="EMBL" id="KAL0274219.1"/>
    </source>
</evidence>
<dbReference type="Pfam" id="PF10262">
    <property type="entry name" value="Rdx"/>
    <property type="match status" value="1"/>
</dbReference>
<dbReference type="Gene3D" id="3.40.30.10">
    <property type="entry name" value="Glutaredoxin"/>
    <property type="match status" value="1"/>
</dbReference>
<evidence type="ECO:0000256" key="2">
    <source>
        <dbReference type="ARBA" id="ARBA00023284"/>
    </source>
</evidence>
<name>A0AAW2HWB2_9NEOP</name>
<dbReference type="GO" id="GO:0005789">
    <property type="term" value="C:endoplasmic reticulum membrane"/>
    <property type="evidence" value="ECO:0007669"/>
    <property type="project" value="TreeGrafter"/>
</dbReference>
<keyword evidence="2" id="KW-0676">Redox-active center</keyword>